<evidence type="ECO:0000313" key="2">
    <source>
        <dbReference type="EMBL" id="WRP14315.1"/>
    </source>
</evidence>
<feature type="transmembrane region" description="Helical" evidence="1">
    <location>
        <begin position="181"/>
        <end position="206"/>
    </location>
</feature>
<reference evidence="3" key="1">
    <citation type="submission" date="2023-12" db="EMBL/GenBank/DDBJ databases">
        <title>Novel isolates from deep terrestrial aquifers shed light on the physiology and ecology of the class Limnochordia.</title>
        <authorList>
            <person name="Karnachuk O.V."/>
            <person name="Lukina A.P."/>
            <person name="Avakyan M.R."/>
            <person name="Kadnikov V."/>
            <person name="Begmatov S."/>
            <person name="Beletsky A.V."/>
            <person name="Mardanov A.V."/>
            <person name="Ravin N.V."/>
        </authorList>
    </citation>
    <scope>NUCLEOTIDE SEQUENCE [LARGE SCALE GENOMIC DNA]</scope>
    <source>
        <strain evidence="3">LN</strain>
    </source>
</reference>
<dbReference type="Proteomes" id="UP001333102">
    <property type="component" value="Chromosome"/>
</dbReference>
<accession>A0ABZ1BP86</accession>
<feature type="transmembrane region" description="Helical" evidence="1">
    <location>
        <begin position="218"/>
        <end position="238"/>
    </location>
</feature>
<evidence type="ECO:0000313" key="3">
    <source>
        <dbReference type="Proteomes" id="UP001333102"/>
    </source>
</evidence>
<feature type="transmembrane region" description="Helical" evidence="1">
    <location>
        <begin position="284"/>
        <end position="303"/>
    </location>
</feature>
<proteinExistence type="predicted"/>
<keyword evidence="3" id="KW-1185">Reference proteome</keyword>
<keyword evidence="1" id="KW-0812">Transmembrane</keyword>
<evidence type="ECO:0000256" key="1">
    <source>
        <dbReference type="SAM" id="Phobius"/>
    </source>
</evidence>
<protein>
    <recommendedName>
        <fullName evidence="4">ABC-type transport system involved in multi-copper enzyme maturation permease subunit</fullName>
    </recommendedName>
</protein>
<name>A0ABZ1BP86_9FIRM</name>
<dbReference type="EMBL" id="CP141614">
    <property type="protein sequence ID" value="WRP14315.1"/>
    <property type="molecule type" value="Genomic_DNA"/>
</dbReference>
<evidence type="ECO:0008006" key="4">
    <source>
        <dbReference type="Google" id="ProtNLM"/>
    </source>
</evidence>
<organism evidence="2 3">
    <name type="scientific">Geochorda subterranea</name>
    <dbReference type="NCBI Taxonomy" id="3109564"/>
    <lineage>
        <taxon>Bacteria</taxon>
        <taxon>Bacillati</taxon>
        <taxon>Bacillota</taxon>
        <taxon>Limnochordia</taxon>
        <taxon>Limnochordales</taxon>
        <taxon>Geochordaceae</taxon>
        <taxon>Geochorda</taxon>
    </lineage>
</organism>
<keyword evidence="1" id="KW-1133">Transmembrane helix</keyword>
<feature type="transmembrane region" description="Helical" evidence="1">
    <location>
        <begin position="21"/>
        <end position="43"/>
    </location>
</feature>
<keyword evidence="1" id="KW-0472">Membrane</keyword>
<sequence>MRDLLVALRWELFKARRLRMLWVLLGLSVLFLSLSAGISYQAYHDVRRYARVEIEETATADRPARALRQEVLAAALRANLELPSAYAGISGVLFFPGFVLITIAGATLVANEFGWGTMQRLLGRGRRRWVMAGAKLGLVAILAAVGVVVGLAVGTVIASLTSWRLGALDVSVFGDVQTWRSLGVVAVRLWAVLTVYGLAAAAAGFAWQSPGVAVGGALVYYFVEALVSGLIVQSRGWLAELRPYLLGNVTRALVVDDNPFLVSLAALRETGGEAAARALDPGSAWAVLAMYGAAFVALSLALFRRDLSV</sequence>
<feature type="transmembrane region" description="Helical" evidence="1">
    <location>
        <begin position="85"/>
        <end position="115"/>
    </location>
</feature>
<gene>
    <name evidence="2" type="ORF">VLY81_12980</name>
</gene>
<feature type="transmembrane region" description="Helical" evidence="1">
    <location>
        <begin position="136"/>
        <end position="161"/>
    </location>
</feature>
<dbReference type="RefSeq" id="WP_324668627.1">
    <property type="nucleotide sequence ID" value="NZ_CP141614.1"/>
</dbReference>